<dbReference type="SUPFAM" id="SSF51206">
    <property type="entry name" value="cAMP-binding domain-like"/>
    <property type="match status" value="1"/>
</dbReference>
<dbReference type="Gene3D" id="2.60.120.10">
    <property type="entry name" value="Jelly Rolls"/>
    <property type="match status" value="1"/>
</dbReference>
<comment type="caution">
    <text evidence="5">The sequence shown here is derived from an EMBL/GenBank/DDBJ whole genome shotgun (WGS) entry which is preliminary data.</text>
</comment>
<dbReference type="InterPro" id="IPR012318">
    <property type="entry name" value="HTH_CRP"/>
</dbReference>
<dbReference type="AlphaFoldDB" id="A0A845AZ74"/>
<dbReference type="GO" id="GO:0003677">
    <property type="term" value="F:DNA binding"/>
    <property type="evidence" value="ECO:0007669"/>
    <property type="project" value="UniProtKB-KW"/>
</dbReference>
<keyword evidence="6" id="KW-1185">Reference proteome</keyword>
<name>A0A845AZ74_9SPHN</name>
<keyword evidence="2" id="KW-0238">DNA-binding</keyword>
<accession>A0A845AZ74</accession>
<dbReference type="GO" id="GO:0006355">
    <property type="term" value="P:regulation of DNA-templated transcription"/>
    <property type="evidence" value="ECO:0007669"/>
    <property type="project" value="InterPro"/>
</dbReference>
<evidence type="ECO:0000256" key="2">
    <source>
        <dbReference type="ARBA" id="ARBA00023125"/>
    </source>
</evidence>
<sequence>MAIEQSSIRNGLLAGMSPADFALFAADLVPVELSRRTLMSSPEQTIKHCRFLEDGIASMVATSRDGQETEAGIVGREGMIDVATVLGAHRTPLRTFIQIPGHGLRVPARTLSAAYAASETIRVSFNQFAFQLLSQIAETALANASYSVERRLARWLLMCADRLGDNKICLTHEFLSVMLNVRRAGVTLAVQSLQGSGFLEPSRGSVTIVNRAGLEAFAKDAYTPL</sequence>
<gene>
    <name evidence="5" type="ORF">GRI65_02065</name>
</gene>
<evidence type="ECO:0000256" key="1">
    <source>
        <dbReference type="ARBA" id="ARBA00023015"/>
    </source>
</evidence>
<organism evidence="5 6">
    <name type="scientific">Allopontixanthobacter sediminis</name>
    <dbReference type="NCBI Taxonomy" id="1689985"/>
    <lineage>
        <taxon>Bacteria</taxon>
        <taxon>Pseudomonadati</taxon>
        <taxon>Pseudomonadota</taxon>
        <taxon>Alphaproteobacteria</taxon>
        <taxon>Sphingomonadales</taxon>
        <taxon>Erythrobacteraceae</taxon>
        <taxon>Allopontixanthobacter</taxon>
    </lineage>
</organism>
<protein>
    <submittedName>
        <fullName evidence="5">Helix-turn-helix domain-containing protein</fullName>
    </submittedName>
</protein>
<keyword evidence="1" id="KW-0805">Transcription regulation</keyword>
<dbReference type="Proteomes" id="UP000431922">
    <property type="component" value="Unassembled WGS sequence"/>
</dbReference>
<dbReference type="OrthoDB" id="7506088at2"/>
<dbReference type="InterPro" id="IPR018490">
    <property type="entry name" value="cNMP-bd_dom_sf"/>
</dbReference>
<dbReference type="RefSeq" id="WP_160754867.1">
    <property type="nucleotide sequence ID" value="NZ_WTYL01000001.1"/>
</dbReference>
<evidence type="ECO:0000256" key="3">
    <source>
        <dbReference type="ARBA" id="ARBA00023163"/>
    </source>
</evidence>
<dbReference type="InterPro" id="IPR014710">
    <property type="entry name" value="RmlC-like_jellyroll"/>
</dbReference>
<evidence type="ECO:0000259" key="4">
    <source>
        <dbReference type="Pfam" id="PF13545"/>
    </source>
</evidence>
<feature type="domain" description="HTH crp-type" evidence="4">
    <location>
        <begin position="151"/>
        <end position="216"/>
    </location>
</feature>
<evidence type="ECO:0000313" key="6">
    <source>
        <dbReference type="Proteomes" id="UP000431922"/>
    </source>
</evidence>
<proteinExistence type="predicted"/>
<dbReference type="Pfam" id="PF13545">
    <property type="entry name" value="HTH_Crp_2"/>
    <property type="match status" value="1"/>
</dbReference>
<evidence type="ECO:0000313" key="5">
    <source>
        <dbReference type="EMBL" id="MXP43238.1"/>
    </source>
</evidence>
<reference evidence="5 6" key="1">
    <citation type="submission" date="2019-12" db="EMBL/GenBank/DDBJ databases">
        <title>Genomic-based taxomic classification of the family Erythrobacteraceae.</title>
        <authorList>
            <person name="Xu L."/>
        </authorList>
    </citation>
    <scope>NUCLEOTIDE SEQUENCE [LARGE SCALE GENOMIC DNA]</scope>
    <source>
        <strain evidence="5 6">KCTC 42453</strain>
    </source>
</reference>
<dbReference type="EMBL" id="WTYL01000001">
    <property type="protein sequence ID" value="MXP43238.1"/>
    <property type="molecule type" value="Genomic_DNA"/>
</dbReference>
<dbReference type="SUPFAM" id="SSF46785">
    <property type="entry name" value="Winged helix' DNA-binding domain"/>
    <property type="match status" value="1"/>
</dbReference>
<dbReference type="InterPro" id="IPR036390">
    <property type="entry name" value="WH_DNA-bd_sf"/>
</dbReference>
<keyword evidence="3" id="KW-0804">Transcription</keyword>